<reference evidence="1" key="2">
    <citation type="submission" date="2023-04" db="EMBL/GenBank/DDBJ databases">
        <authorList>
            <person name="Bruccoleri R.E."/>
            <person name="Oakeley E.J."/>
            <person name="Faust A.-M."/>
            <person name="Dessus-Babus S."/>
            <person name="Altorfer M."/>
            <person name="Burckhardt D."/>
            <person name="Oertli M."/>
            <person name="Naumann U."/>
            <person name="Petersen F."/>
            <person name="Wong J."/>
        </authorList>
    </citation>
    <scope>NUCLEOTIDE SEQUENCE</scope>
    <source>
        <strain evidence="1">GSM-AAB239-AS_SAM_17_03QT</strain>
        <tissue evidence="1">Leaf</tissue>
    </source>
</reference>
<dbReference type="AlphaFoldDB" id="A0AAX6HN03"/>
<dbReference type="Proteomes" id="UP001140949">
    <property type="component" value="Unassembled WGS sequence"/>
</dbReference>
<sequence>MATVEIGDDNDAHECPVCLDDLRKTVTVMGEVKEMPGSIEPTAYFMLQVHEILKLLNQLIPPASRDVEDIQLVLLKEKILEDEPKFLN</sequence>
<accession>A0AAX6HN03</accession>
<organism evidence="1 2">
    <name type="scientific">Iris pallida</name>
    <name type="common">Sweet iris</name>
    <dbReference type="NCBI Taxonomy" id="29817"/>
    <lineage>
        <taxon>Eukaryota</taxon>
        <taxon>Viridiplantae</taxon>
        <taxon>Streptophyta</taxon>
        <taxon>Embryophyta</taxon>
        <taxon>Tracheophyta</taxon>
        <taxon>Spermatophyta</taxon>
        <taxon>Magnoliopsida</taxon>
        <taxon>Liliopsida</taxon>
        <taxon>Asparagales</taxon>
        <taxon>Iridaceae</taxon>
        <taxon>Iridoideae</taxon>
        <taxon>Irideae</taxon>
        <taxon>Iris</taxon>
    </lineage>
</organism>
<proteinExistence type="predicted"/>
<gene>
    <name evidence="1" type="ORF">M6B38_303125</name>
</gene>
<name>A0AAX6HN03_IRIPA</name>
<comment type="caution">
    <text evidence="1">The sequence shown here is derived from an EMBL/GenBank/DDBJ whole genome shotgun (WGS) entry which is preliminary data.</text>
</comment>
<keyword evidence="2" id="KW-1185">Reference proteome</keyword>
<protein>
    <submittedName>
        <fullName evidence="1">Pre-mRNA-processing protein 40A-like</fullName>
    </submittedName>
</protein>
<dbReference type="EMBL" id="JANAVB010007799">
    <property type="protein sequence ID" value="KAJ6842182.1"/>
    <property type="molecule type" value="Genomic_DNA"/>
</dbReference>
<reference evidence="1" key="1">
    <citation type="journal article" date="2023" name="GigaByte">
        <title>Genome assembly of the bearded iris, Iris pallida Lam.</title>
        <authorList>
            <person name="Bruccoleri R.E."/>
            <person name="Oakeley E.J."/>
            <person name="Faust A.M.E."/>
            <person name="Altorfer M."/>
            <person name="Dessus-Babus S."/>
            <person name="Burckhardt D."/>
            <person name="Oertli M."/>
            <person name="Naumann U."/>
            <person name="Petersen F."/>
            <person name="Wong J."/>
        </authorList>
    </citation>
    <scope>NUCLEOTIDE SEQUENCE</scope>
    <source>
        <strain evidence="1">GSM-AAB239-AS_SAM_17_03QT</strain>
    </source>
</reference>
<evidence type="ECO:0000313" key="2">
    <source>
        <dbReference type="Proteomes" id="UP001140949"/>
    </source>
</evidence>
<evidence type="ECO:0000313" key="1">
    <source>
        <dbReference type="EMBL" id="KAJ6842182.1"/>
    </source>
</evidence>